<dbReference type="STRING" id="634500.EbC_21530"/>
<evidence type="ECO:0000256" key="2">
    <source>
        <dbReference type="ARBA" id="ARBA00023125"/>
    </source>
</evidence>
<evidence type="ECO:0000313" key="5">
    <source>
        <dbReference type="EMBL" id="CAX59684.1"/>
    </source>
</evidence>
<dbReference type="SMART" id="SM00342">
    <property type="entry name" value="HTH_ARAC"/>
    <property type="match status" value="1"/>
</dbReference>
<feature type="domain" description="HTH araC/xylS-type" evidence="4">
    <location>
        <begin position="185"/>
        <end position="283"/>
    </location>
</feature>
<name>D8MS77_ERWBE</name>
<dbReference type="HOGENOM" id="CLU_000445_100_0_6"/>
<dbReference type="Gene3D" id="1.10.10.60">
    <property type="entry name" value="Homeodomain-like"/>
    <property type="match status" value="1"/>
</dbReference>
<dbReference type="KEGG" id="ebi:EbC_21530"/>
<dbReference type="Pfam" id="PF12833">
    <property type="entry name" value="HTH_18"/>
    <property type="match status" value="1"/>
</dbReference>
<gene>
    <name evidence="5" type="ordered locus">EbC_21530</name>
</gene>
<proteinExistence type="predicted"/>
<dbReference type="GO" id="GO:0043565">
    <property type="term" value="F:sequence-specific DNA binding"/>
    <property type="evidence" value="ECO:0007669"/>
    <property type="project" value="InterPro"/>
</dbReference>
<sequence>MNTVMNELRSYVLPADNKWTATELPRVSMVNAEACANQIYQPMMHFVLQGEKTLSIGGQMYRYTAGTYFVVPVDMPATGEIFADGPDKPFQAVSLTLDAHIIASLLAANSDMPVRPANDSYAPVATSPELLDAWLRMMRLLARPGDATVLAPMIEREILFRVLQGPSGDVLRNIACPDGHLSQIRRSINWIRDHYAEPLRAEALADIANMSVAAYYRHFKAITHMTPIQYQKQLRLIRARWLLIFEPSDVAIVAFSVGYESASQFSREYARLFGRPPARDAAHFRSLPTLPIAHQGRPTTA</sequence>
<dbReference type="AlphaFoldDB" id="D8MS77"/>
<dbReference type="SUPFAM" id="SSF51215">
    <property type="entry name" value="Regulatory protein AraC"/>
    <property type="match status" value="1"/>
</dbReference>
<keyword evidence="2" id="KW-0238">DNA-binding</keyword>
<accession>D8MS77</accession>
<dbReference type="InterPro" id="IPR037923">
    <property type="entry name" value="HTH-like"/>
</dbReference>
<keyword evidence="6" id="KW-1185">Reference proteome</keyword>
<dbReference type="EMBL" id="FP236843">
    <property type="protein sequence ID" value="CAX59684.1"/>
    <property type="molecule type" value="Genomic_DNA"/>
</dbReference>
<dbReference type="PROSITE" id="PS00041">
    <property type="entry name" value="HTH_ARAC_FAMILY_1"/>
    <property type="match status" value="1"/>
</dbReference>
<dbReference type="InterPro" id="IPR009594">
    <property type="entry name" value="Tscrpt_reg_HTH_AraC_N"/>
</dbReference>
<dbReference type="PANTHER" id="PTHR43436">
    <property type="entry name" value="ARAC-FAMILY TRANSCRIPTIONAL REGULATOR"/>
    <property type="match status" value="1"/>
</dbReference>
<dbReference type="SUPFAM" id="SSF46689">
    <property type="entry name" value="Homeodomain-like"/>
    <property type="match status" value="2"/>
</dbReference>
<dbReference type="Pfam" id="PF06719">
    <property type="entry name" value="AraC_N"/>
    <property type="match status" value="1"/>
</dbReference>
<dbReference type="PROSITE" id="PS01124">
    <property type="entry name" value="HTH_ARAC_FAMILY_2"/>
    <property type="match status" value="1"/>
</dbReference>
<dbReference type="InterPro" id="IPR018060">
    <property type="entry name" value="HTH_AraC"/>
</dbReference>
<dbReference type="InterPro" id="IPR018062">
    <property type="entry name" value="HTH_AraC-typ_CS"/>
</dbReference>
<dbReference type="PANTHER" id="PTHR43436:SF1">
    <property type="entry name" value="TRANSCRIPTIONAL REGULATORY PROTEIN"/>
    <property type="match status" value="1"/>
</dbReference>
<organism evidence="6">
    <name type="scientific">Erwinia billingiae (strain Eb661)</name>
    <dbReference type="NCBI Taxonomy" id="634500"/>
    <lineage>
        <taxon>Bacteria</taxon>
        <taxon>Pseudomonadati</taxon>
        <taxon>Pseudomonadota</taxon>
        <taxon>Gammaproteobacteria</taxon>
        <taxon>Enterobacterales</taxon>
        <taxon>Erwiniaceae</taxon>
        <taxon>Erwinia</taxon>
    </lineage>
</organism>
<dbReference type="eggNOG" id="COG2207">
    <property type="taxonomic scope" value="Bacteria"/>
</dbReference>
<dbReference type="InterPro" id="IPR009057">
    <property type="entry name" value="Homeodomain-like_sf"/>
</dbReference>
<evidence type="ECO:0000256" key="3">
    <source>
        <dbReference type="ARBA" id="ARBA00023163"/>
    </source>
</evidence>
<keyword evidence="3" id="KW-0804">Transcription</keyword>
<protein>
    <submittedName>
        <fullName evidence="5">Transcriptional regulator, AraC family</fullName>
    </submittedName>
</protein>
<evidence type="ECO:0000259" key="4">
    <source>
        <dbReference type="PROSITE" id="PS01124"/>
    </source>
</evidence>
<dbReference type="Proteomes" id="UP000008793">
    <property type="component" value="Chromosome"/>
</dbReference>
<evidence type="ECO:0000256" key="1">
    <source>
        <dbReference type="ARBA" id="ARBA00023015"/>
    </source>
</evidence>
<evidence type="ECO:0000313" key="6">
    <source>
        <dbReference type="Proteomes" id="UP000008793"/>
    </source>
</evidence>
<keyword evidence="1" id="KW-0805">Transcription regulation</keyword>
<reference evidence="5 6" key="1">
    <citation type="journal article" date="2010" name="BMC Genomics">
        <title>Genome comparison of the epiphytic bacteria Erwinia billingiae and E. tasmaniensis with the pear pathogen E. pyrifoliae.</title>
        <authorList>
            <person name="Kube M."/>
            <person name="Migdoll A.M."/>
            <person name="Gehring I."/>
            <person name="Heitmann K."/>
            <person name="Mayer Y."/>
            <person name="Kuhl H."/>
            <person name="Knaust F."/>
            <person name="Geider K."/>
            <person name="Reinhardt R."/>
        </authorList>
    </citation>
    <scope>NUCLEOTIDE SEQUENCE [LARGE SCALE GENOMIC DNA]</scope>
    <source>
        <strain evidence="5 6">Eb661</strain>
    </source>
</reference>
<dbReference type="GO" id="GO:0003700">
    <property type="term" value="F:DNA-binding transcription factor activity"/>
    <property type="evidence" value="ECO:0007669"/>
    <property type="project" value="InterPro"/>
</dbReference>